<protein>
    <submittedName>
        <fullName evidence="1">HEAT repeat domain-containing protein</fullName>
    </submittedName>
</protein>
<dbReference type="Pfam" id="PF13646">
    <property type="entry name" value="HEAT_2"/>
    <property type="match status" value="3"/>
</dbReference>
<proteinExistence type="predicted"/>
<dbReference type="SUPFAM" id="SSF48371">
    <property type="entry name" value="ARM repeat"/>
    <property type="match status" value="1"/>
</dbReference>
<dbReference type="PANTHER" id="PTHR12697:SF5">
    <property type="entry name" value="DEOXYHYPUSINE HYDROXYLASE"/>
    <property type="match status" value="1"/>
</dbReference>
<accession>A0A8J8C9N7</accession>
<comment type="caution">
    <text evidence="1">The sequence shown here is derived from an EMBL/GenBank/DDBJ whole genome shotgun (WGS) entry which is preliminary data.</text>
</comment>
<name>A0A8J8C9N7_9EURY</name>
<dbReference type="Proteomes" id="UP000783863">
    <property type="component" value="Unassembled WGS sequence"/>
</dbReference>
<reference evidence="1" key="1">
    <citation type="submission" date="2021-06" db="EMBL/GenBank/DDBJ databases">
        <title>Halomicroarcula sp. F24A a new haloarchaeum isolated from saline soil.</title>
        <authorList>
            <person name="Duran-Viseras A."/>
            <person name="Sanchez-Porro C."/>
            <person name="Ventosa A."/>
        </authorList>
    </citation>
    <scope>NUCLEOTIDE SEQUENCE</scope>
    <source>
        <strain evidence="1">F24A</strain>
    </source>
</reference>
<dbReference type="SMART" id="SM00567">
    <property type="entry name" value="EZ_HEAT"/>
    <property type="match status" value="9"/>
</dbReference>
<dbReference type="GO" id="GO:0016491">
    <property type="term" value="F:oxidoreductase activity"/>
    <property type="evidence" value="ECO:0007669"/>
    <property type="project" value="TreeGrafter"/>
</dbReference>
<dbReference type="InterPro" id="IPR004155">
    <property type="entry name" value="PBS_lyase_HEAT"/>
</dbReference>
<dbReference type="InterPro" id="IPR011989">
    <property type="entry name" value="ARM-like"/>
</dbReference>
<dbReference type="PANTHER" id="PTHR12697">
    <property type="entry name" value="PBS LYASE HEAT-LIKE PROTEIN"/>
    <property type="match status" value="1"/>
</dbReference>
<dbReference type="AlphaFoldDB" id="A0A8J8C9N7"/>
<dbReference type="RefSeq" id="WP_220588627.1">
    <property type="nucleotide sequence ID" value="NZ_RKLQ01000002.1"/>
</dbReference>
<dbReference type="Gene3D" id="1.25.10.10">
    <property type="entry name" value="Leucine-rich Repeat Variant"/>
    <property type="match status" value="3"/>
</dbReference>
<evidence type="ECO:0000313" key="1">
    <source>
        <dbReference type="EMBL" id="MBX0304409.1"/>
    </source>
</evidence>
<dbReference type="EMBL" id="RKLQ01000002">
    <property type="protein sequence ID" value="MBX0304409.1"/>
    <property type="molecule type" value="Genomic_DNA"/>
</dbReference>
<evidence type="ECO:0000313" key="2">
    <source>
        <dbReference type="Proteomes" id="UP000783863"/>
    </source>
</evidence>
<gene>
    <name evidence="1" type="ORF">EGD98_12085</name>
</gene>
<organism evidence="1 2">
    <name type="scientific">Haloarcula salinisoli</name>
    <dbReference type="NCBI Taxonomy" id="2487746"/>
    <lineage>
        <taxon>Archaea</taxon>
        <taxon>Methanobacteriati</taxon>
        <taxon>Methanobacteriota</taxon>
        <taxon>Stenosarchaea group</taxon>
        <taxon>Halobacteria</taxon>
        <taxon>Halobacteriales</taxon>
        <taxon>Haloarculaceae</taxon>
        <taxon>Haloarcula</taxon>
    </lineage>
</organism>
<dbReference type="InterPro" id="IPR016024">
    <property type="entry name" value="ARM-type_fold"/>
</dbReference>
<keyword evidence="2" id="KW-1185">Reference proteome</keyword>
<sequence length="410" mass="44797">MSLYQLERDGDVQELIRVLRESEKERVQLRAAELLGNFPDHDDRRDVVSALVGAAESDSDAVTAAAIDSLSELGGDAIEQLIGSMAGVDLEADAADWVKAKAFMQALDAEIPELRMAAANGLGRLEQADSVPKLTERFEDSDPRVRARAARSAGKIGDSRATNPLESLLTDPKGAVRREAAEALGNIGNRQALQTLLPMYEDDNERVRRIAVNAFGNFENDKPVDYLVEALSDESAAVRRTAVYSLIELLSNVPSERSHDIRETVVEKLSSSDDQSIVVPLVEILEESTQAAQRRNTAWLLGRVAGDDGRSRVLDSLVEALKDDDQMLRQFAATSLAELGGEDNMVERRLLKLVEDDGVDPQVKGQAIFTLGKVGGERSRKALDKLIDDTEHDIVRKKAFSAISKLGGRI</sequence>